<evidence type="ECO:0000256" key="4">
    <source>
        <dbReference type="ARBA" id="ARBA00022989"/>
    </source>
</evidence>
<dbReference type="PANTHER" id="PTHR23063">
    <property type="entry name" value="PHOSPHOLIPID ACYLTRANSFERASE"/>
    <property type="match status" value="1"/>
</dbReference>
<dbReference type="SMART" id="SM00563">
    <property type="entry name" value="PlsC"/>
    <property type="match status" value="1"/>
</dbReference>
<dbReference type="EMBL" id="JALIEB010000006">
    <property type="protein sequence ID" value="MCV3272108.1"/>
    <property type="molecule type" value="Genomic_DNA"/>
</dbReference>
<keyword evidence="4 8" id="KW-1133">Transmembrane helix</keyword>
<keyword evidence="7 10" id="KW-0012">Acyltransferase</keyword>
<feature type="transmembrane region" description="Helical" evidence="8">
    <location>
        <begin position="20"/>
        <end position="45"/>
    </location>
</feature>
<keyword evidence="5" id="KW-0443">Lipid metabolism</keyword>
<feature type="domain" description="Phospholipid/glycerol acyltransferase" evidence="9">
    <location>
        <begin position="90"/>
        <end position="205"/>
    </location>
</feature>
<dbReference type="Pfam" id="PF01553">
    <property type="entry name" value="Acyltransferase"/>
    <property type="match status" value="1"/>
</dbReference>
<proteinExistence type="predicted"/>
<dbReference type="SUPFAM" id="SSF69593">
    <property type="entry name" value="Glycerol-3-phosphate (1)-acyltransferase"/>
    <property type="match status" value="1"/>
</dbReference>
<evidence type="ECO:0000256" key="3">
    <source>
        <dbReference type="ARBA" id="ARBA00022692"/>
    </source>
</evidence>
<dbReference type="InterPro" id="IPR002123">
    <property type="entry name" value="Plipid/glycerol_acylTrfase"/>
</dbReference>
<dbReference type="CDD" id="cd07989">
    <property type="entry name" value="LPLAT_AGPAT-like"/>
    <property type="match status" value="1"/>
</dbReference>
<dbReference type="RefSeq" id="WP_263844431.1">
    <property type="nucleotide sequence ID" value="NZ_JALIEB010000006.1"/>
</dbReference>
<keyword evidence="6 8" id="KW-0472">Membrane</keyword>
<name>A0ABT3BG09_9RHOB</name>
<keyword evidence="11" id="KW-1185">Reference proteome</keyword>
<organism evidence="10 11">
    <name type="scientific">Roseobacter sinensis</name>
    <dbReference type="NCBI Taxonomy" id="2931391"/>
    <lineage>
        <taxon>Bacteria</taxon>
        <taxon>Pseudomonadati</taxon>
        <taxon>Pseudomonadota</taxon>
        <taxon>Alphaproteobacteria</taxon>
        <taxon>Rhodobacterales</taxon>
        <taxon>Roseobacteraceae</taxon>
        <taxon>Roseobacter</taxon>
    </lineage>
</organism>
<evidence type="ECO:0000256" key="6">
    <source>
        <dbReference type="ARBA" id="ARBA00023136"/>
    </source>
</evidence>
<evidence type="ECO:0000256" key="1">
    <source>
        <dbReference type="ARBA" id="ARBA00004370"/>
    </source>
</evidence>
<evidence type="ECO:0000256" key="5">
    <source>
        <dbReference type="ARBA" id="ARBA00023098"/>
    </source>
</evidence>
<evidence type="ECO:0000259" key="9">
    <source>
        <dbReference type="SMART" id="SM00563"/>
    </source>
</evidence>
<keyword evidence="3 8" id="KW-0812">Transmembrane</keyword>
<dbReference type="GO" id="GO:0016746">
    <property type="term" value="F:acyltransferase activity"/>
    <property type="evidence" value="ECO:0007669"/>
    <property type="project" value="UniProtKB-KW"/>
</dbReference>
<sequence length="280" mass="30164">MSATWYGSPPPPVPPLSPLGGLLIVLRGVPLALLVFGGLALLLLVRLVERPFYGMARPITPLITVFVCRNALRIMGLGLRVTGAPQSGQGAAVANHSSWLDIFVLNASKRIYFVSKSEVAAWPGIGWLARATGTVFITRARAQASAQAELFRARLRAGHRLLFFPEGTSSDGQRVLPFKTSLFAAFLAPELRESLNVQPVSVVYAAPAGADPRVYGWWGDMDFGSHLLAMLARPRHGEVRVTYHPPLKVADFADRKALAAACEAQVRAGFERSGGAETPQ</sequence>
<dbReference type="PANTHER" id="PTHR23063:SF52">
    <property type="entry name" value="LYSOPHOSPHATIDYLCHOLINE ACYLTRANSFERASE"/>
    <property type="match status" value="1"/>
</dbReference>
<dbReference type="Proteomes" id="UP001208690">
    <property type="component" value="Unassembled WGS sequence"/>
</dbReference>
<evidence type="ECO:0000256" key="2">
    <source>
        <dbReference type="ARBA" id="ARBA00022679"/>
    </source>
</evidence>
<comment type="subcellular location">
    <subcellularLocation>
        <location evidence="1">Membrane</location>
    </subcellularLocation>
</comment>
<comment type="caution">
    <text evidence="10">The sequence shown here is derived from an EMBL/GenBank/DDBJ whole genome shotgun (WGS) entry which is preliminary data.</text>
</comment>
<gene>
    <name evidence="10" type="ORF">MUB52_11785</name>
</gene>
<evidence type="ECO:0000313" key="10">
    <source>
        <dbReference type="EMBL" id="MCV3272108.1"/>
    </source>
</evidence>
<evidence type="ECO:0000313" key="11">
    <source>
        <dbReference type="Proteomes" id="UP001208690"/>
    </source>
</evidence>
<reference evidence="10 11" key="1">
    <citation type="submission" date="2022-04" db="EMBL/GenBank/DDBJ databases">
        <title>Roseobacter sp. WL0113 is a bacterium isolated from neritic sediment.</title>
        <authorList>
            <person name="Wang L."/>
            <person name="He W."/>
            <person name="Zhang D.-F."/>
        </authorList>
    </citation>
    <scope>NUCLEOTIDE SEQUENCE [LARGE SCALE GENOMIC DNA]</scope>
    <source>
        <strain evidence="10 11">WL0113</strain>
    </source>
</reference>
<protein>
    <submittedName>
        <fullName evidence="10">1-acyl-sn-glycerol-3-phosphate acyltransferase</fullName>
    </submittedName>
</protein>
<evidence type="ECO:0000256" key="7">
    <source>
        <dbReference type="ARBA" id="ARBA00023315"/>
    </source>
</evidence>
<evidence type="ECO:0000256" key="8">
    <source>
        <dbReference type="SAM" id="Phobius"/>
    </source>
</evidence>
<keyword evidence="2" id="KW-0808">Transferase</keyword>
<accession>A0ABT3BG09</accession>